<proteinExistence type="predicted"/>
<gene>
    <name evidence="2" type="ORF">C9374_001973</name>
</gene>
<keyword evidence="3" id="KW-1185">Reference proteome</keyword>
<accession>A0AA88GW46</accession>
<feature type="transmembrane region" description="Helical" evidence="1">
    <location>
        <begin position="41"/>
        <end position="61"/>
    </location>
</feature>
<evidence type="ECO:0000313" key="3">
    <source>
        <dbReference type="Proteomes" id="UP000816034"/>
    </source>
</evidence>
<sequence>MVFRLFKSKYDSLMDYIDELRFKIIYFFDEDIYDYISETKLYMLFILVPNVLLIICTLGFIPSSLARYIYFFLCIYSIYNTATFFSRSRIYQIFDDSSRVLDEIYEGSTTSSSSSNSSSTGNSNHLGTCFDESSILKNIFKETFSVEDLVHVHLISQDLFILDLLKSIMKNMLNMEYL</sequence>
<dbReference type="EMBL" id="PYSW02000014">
    <property type="protein sequence ID" value="KAG2386938.1"/>
    <property type="molecule type" value="Genomic_DNA"/>
</dbReference>
<organism evidence="2 3">
    <name type="scientific">Naegleria lovaniensis</name>
    <name type="common">Amoeba</name>
    <dbReference type="NCBI Taxonomy" id="51637"/>
    <lineage>
        <taxon>Eukaryota</taxon>
        <taxon>Discoba</taxon>
        <taxon>Heterolobosea</taxon>
        <taxon>Tetramitia</taxon>
        <taxon>Eutetramitia</taxon>
        <taxon>Vahlkampfiidae</taxon>
        <taxon>Naegleria</taxon>
    </lineage>
</organism>
<comment type="caution">
    <text evidence="2">The sequence shown here is derived from an EMBL/GenBank/DDBJ whole genome shotgun (WGS) entry which is preliminary data.</text>
</comment>
<keyword evidence="1" id="KW-1133">Transmembrane helix</keyword>
<keyword evidence="1" id="KW-0812">Transmembrane</keyword>
<dbReference type="RefSeq" id="XP_044550930.1">
    <property type="nucleotide sequence ID" value="XM_044691339.1"/>
</dbReference>
<feature type="transmembrane region" description="Helical" evidence="1">
    <location>
        <begin position="67"/>
        <end position="85"/>
    </location>
</feature>
<dbReference type="AlphaFoldDB" id="A0AA88GW46"/>
<protein>
    <submittedName>
        <fullName evidence="2">Uncharacterized protein</fullName>
    </submittedName>
</protein>
<reference evidence="2 3" key="1">
    <citation type="journal article" date="2018" name="BMC Genomics">
        <title>The genome of Naegleria lovaniensis, the basis for a comparative approach to unravel pathogenicity factors of the human pathogenic amoeba N. fowleri.</title>
        <authorList>
            <person name="Liechti N."/>
            <person name="Schurch N."/>
            <person name="Bruggmann R."/>
            <person name="Wittwer M."/>
        </authorList>
    </citation>
    <scope>NUCLEOTIDE SEQUENCE [LARGE SCALE GENOMIC DNA]</scope>
    <source>
        <strain evidence="2 3">ATCC 30569</strain>
    </source>
</reference>
<evidence type="ECO:0000256" key="1">
    <source>
        <dbReference type="SAM" id="Phobius"/>
    </source>
</evidence>
<dbReference type="GeneID" id="68094429"/>
<keyword evidence="1" id="KW-0472">Membrane</keyword>
<name>A0AA88GW46_NAELO</name>
<evidence type="ECO:0000313" key="2">
    <source>
        <dbReference type="EMBL" id="KAG2386938.1"/>
    </source>
</evidence>
<dbReference type="Proteomes" id="UP000816034">
    <property type="component" value="Unassembled WGS sequence"/>
</dbReference>